<accession>A0ABU5EH70</accession>
<dbReference type="Proteomes" id="UP001279642">
    <property type="component" value="Unassembled WGS sequence"/>
</dbReference>
<evidence type="ECO:0000313" key="4">
    <source>
        <dbReference type="EMBL" id="MDY0885778.1"/>
    </source>
</evidence>
<dbReference type="InterPro" id="IPR050595">
    <property type="entry name" value="Bact_response_regulator"/>
</dbReference>
<dbReference type="RefSeq" id="WP_320510854.1">
    <property type="nucleotide sequence ID" value="NZ_JAXCLW010000014.1"/>
</dbReference>
<dbReference type="InterPro" id="IPR001789">
    <property type="entry name" value="Sig_transdc_resp-reg_receiver"/>
</dbReference>
<feature type="modified residue" description="4-aspartylphosphate" evidence="2">
    <location>
        <position position="58"/>
    </location>
</feature>
<dbReference type="EMBL" id="JAXCLW010000014">
    <property type="protein sequence ID" value="MDY0885778.1"/>
    <property type="molecule type" value="Genomic_DNA"/>
</dbReference>
<keyword evidence="5" id="KW-1185">Reference proteome</keyword>
<dbReference type="Gene3D" id="3.40.50.2300">
    <property type="match status" value="1"/>
</dbReference>
<sequence length="125" mass="13298">MSGAKRTKVLVVEDELLVRIGVRDLIDDCGYEPIEAAHAAEALSILERDTEIKIVIADIAIPCPIGGLTLAKTIRSKWPPIDLIITSGKIEPTADDLPARAKFLPKPFTAGDLSAVLHGFSGPAS</sequence>
<dbReference type="PANTHER" id="PTHR44591">
    <property type="entry name" value="STRESS RESPONSE REGULATOR PROTEIN 1"/>
    <property type="match status" value="1"/>
</dbReference>
<evidence type="ECO:0000256" key="1">
    <source>
        <dbReference type="ARBA" id="ARBA00022553"/>
    </source>
</evidence>
<organism evidence="4 5">
    <name type="scientific">Dongia soli</name>
    <dbReference type="NCBI Taxonomy" id="600628"/>
    <lineage>
        <taxon>Bacteria</taxon>
        <taxon>Pseudomonadati</taxon>
        <taxon>Pseudomonadota</taxon>
        <taxon>Alphaproteobacteria</taxon>
        <taxon>Rhodospirillales</taxon>
        <taxon>Dongiaceae</taxon>
        <taxon>Dongia</taxon>
    </lineage>
</organism>
<dbReference type="PANTHER" id="PTHR44591:SF3">
    <property type="entry name" value="RESPONSE REGULATORY DOMAIN-CONTAINING PROTEIN"/>
    <property type="match status" value="1"/>
</dbReference>
<evidence type="ECO:0000256" key="2">
    <source>
        <dbReference type="PROSITE-ProRule" id="PRU00169"/>
    </source>
</evidence>
<name>A0ABU5EH70_9PROT</name>
<dbReference type="Pfam" id="PF00072">
    <property type="entry name" value="Response_reg"/>
    <property type="match status" value="1"/>
</dbReference>
<keyword evidence="1 2" id="KW-0597">Phosphoprotein</keyword>
<proteinExistence type="predicted"/>
<dbReference type="SUPFAM" id="SSF52172">
    <property type="entry name" value="CheY-like"/>
    <property type="match status" value="1"/>
</dbReference>
<protein>
    <submittedName>
        <fullName evidence="4">Response regulator</fullName>
    </submittedName>
</protein>
<evidence type="ECO:0000313" key="5">
    <source>
        <dbReference type="Proteomes" id="UP001279642"/>
    </source>
</evidence>
<comment type="caution">
    <text evidence="4">The sequence shown here is derived from an EMBL/GenBank/DDBJ whole genome shotgun (WGS) entry which is preliminary data.</text>
</comment>
<dbReference type="PROSITE" id="PS50110">
    <property type="entry name" value="RESPONSE_REGULATORY"/>
    <property type="match status" value="1"/>
</dbReference>
<reference evidence="4 5" key="1">
    <citation type="journal article" date="2016" name="Antonie Van Leeuwenhoek">
        <title>Dongia soli sp. nov., isolated from soil from Dokdo, Korea.</title>
        <authorList>
            <person name="Kim D.U."/>
            <person name="Lee H."/>
            <person name="Kim H."/>
            <person name="Kim S.G."/>
            <person name="Ka J.O."/>
        </authorList>
    </citation>
    <scope>NUCLEOTIDE SEQUENCE [LARGE SCALE GENOMIC DNA]</scope>
    <source>
        <strain evidence="4 5">D78</strain>
    </source>
</reference>
<gene>
    <name evidence="4" type="ORF">SMD27_23275</name>
</gene>
<dbReference type="SMART" id="SM00448">
    <property type="entry name" value="REC"/>
    <property type="match status" value="1"/>
</dbReference>
<feature type="domain" description="Response regulatory" evidence="3">
    <location>
        <begin position="8"/>
        <end position="121"/>
    </location>
</feature>
<evidence type="ECO:0000259" key="3">
    <source>
        <dbReference type="PROSITE" id="PS50110"/>
    </source>
</evidence>
<dbReference type="InterPro" id="IPR011006">
    <property type="entry name" value="CheY-like_superfamily"/>
</dbReference>